<feature type="domain" description="DDE Tnp4" evidence="8">
    <location>
        <begin position="110"/>
        <end position="242"/>
    </location>
</feature>
<keyword evidence="6" id="KW-0378">Hydrolase</keyword>
<organism evidence="9 10">
    <name type="scientific">Paramuricea clavata</name>
    <name type="common">Red gorgonian</name>
    <name type="synonym">Violescent sea-whip</name>
    <dbReference type="NCBI Taxonomy" id="317549"/>
    <lineage>
        <taxon>Eukaryota</taxon>
        <taxon>Metazoa</taxon>
        <taxon>Cnidaria</taxon>
        <taxon>Anthozoa</taxon>
        <taxon>Octocorallia</taxon>
        <taxon>Malacalcyonacea</taxon>
        <taxon>Plexauridae</taxon>
        <taxon>Paramuricea</taxon>
    </lineage>
</organism>
<gene>
    <name evidence="9" type="ORF">PACLA_8A056374</name>
</gene>
<protein>
    <recommendedName>
        <fullName evidence="8">DDE Tnp4 domain-containing protein</fullName>
    </recommendedName>
</protein>
<comment type="similarity">
    <text evidence="3">Belongs to the HARBI1 family.</text>
</comment>
<dbReference type="Proteomes" id="UP001152795">
    <property type="component" value="Unassembled WGS sequence"/>
</dbReference>
<dbReference type="PANTHER" id="PTHR22930">
    <property type="match status" value="1"/>
</dbReference>
<evidence type="ECO:0000256" key="7">
    <source>
        <dbReference type="ARBA" id="ARBA00023242"/>
    </source>
</evidence>
<evidence type="ECO:0000256" key="4">
    <source>
        <dbReference type="ARBA" id="ARBA00022722"/>
    </source>
</evidence>
<dbReference type="Pfam" id="PF13359">
    <property type="entry name" value="DDE_Tnp_4"/>
    <property type="match status" value="1"/>
</dbReference>
<keyword evidence="5" id="KW-0479">Metal-binding</keyword>
<dbReference type="OrthoDB" id="5968023at2759"/>
<evidence type="ECO:0000259" key="8">
    <source>
        <dbReference type="Pfam" id="PF13359"/>
    </source>
</evidence>
<comment type="cofactor">
    <cofactor evidence="1">
        <name>a divalent metal cation</name>
        <dbReference type="ChEBI" id="CHEBI:60240"/>
    </cofactor>
</comment>
<evidence type="ECO:0000256" key="6">
    <source>
        <dbReference type="ARBA" id="ARBA00022801"/>
    </source>
</evidence>
<evidence type="ECO:0000256" key="2">
    <source>
        <dbReference type="ARBA" id="ARBA00004123"/>
    </source>
</evidence>
<dbReference type="GO" id="GO:0046872">
    <property type="term" value="F:metal ion binding"/>
    <property type="evidence" value="ECO:0007669"/>
    <property type="project" value="UniProtKB-KW"/>
</dbReference>
<reference evidence="9" key="1">
    <citation type="submission" date="2020-04" db="EMBL/GenBank/DDBJ databases">
        <authorList>
            <person name="Alioto T."/>
            <person name="Alioto T."/>
            <person name="Gomez Garrido J."/>
        </authorList>
    </citation>
    <scope>NUCLEOTIDE SEQUENCE</scope>
    <source>
        <strain evidence="9">A484AB</strain>
    </source>
</reference>
<proteinExistence type="inferred from homology"/>
<dbReference type="GO" id="GO:0004518">
    <property type="term" value="F:nuclease activity"/>
    <property type="evidence" value="ECO:0007669"/>
    <property type="project" value="UniProtKB-KW"/>
</dbReference>
<dbReference type="EMBL" id="CACRXK020000207">
    <property type="protein sequence ID" value="CAB3979551.1"/>
    <property type="molecule type" value="Genomic_DNA"/>
</dbReference>
<evidence type="ECO:0000256" key="1">
    <source>
        <dbReference type="ARBA" id="ARBA00001968"/>
    </source>
</evidence>
<dbReference type="PANTHER" id="PTHR22930:SF269">
    <property type="entry name" value="NUCLEASE HARBI1-LIKE PROTEIN"/>
    <property type="match status" value="1"/>
</dbReference>
<dbReference type="GO" id="GO:0016787">
    <property type="term" value="F:hydrolase activity"/>
    <property type="evidence" value="ECO:0007669"/>
    <property type="project" value="UniProtKB-KW"/>
</dbReference>
<dbReference type="AlphaFoldDB" id="A0A7D9HCR3"/>
<keyword evidence="10" id="KW-1185">Reference proteome</keyword>
<evidence type="ECO:0000256" key="3">
    <source>
        <dbReference type="ARBA" id="ARBA00006958"/>
    </source>
</evidence>
<comment type="subcellular location">
    <subcellularLocation>
        <location evidence="2">Nucleus</location>
    </subcellularLocation>
</comment>
<dbReference type="InterPro" id="IPR045249">
    <property type="entry name" value="HARBI1-like"/>
</dbReference>
<sequence length="242" mass="27399">MSPEKFELLLSWVAPSLVKSSLRRSVASPEERLCVTLSYLSTGDSQTTLATCYRMSPSVVSRVIKHTSEVIWDNLQKRKFIEAPTHRQSWLEIANEFHQKWNFPNCLGAIDGKHVVIQAPPRCGSEYFNYKKTHSIVLLAVCNANYEFILIDVGDNGRQSDGGVYTNSKIGYAIDKNLLDIPTPDIIENSGSTMDDAFSLKTYMLKPYPGGISELSQRIYNYRVCRARRVIENTFGIMATRF</sequence>
<dbReference type="InterPro" id="IPR027806">
    <property type="entry name" value="HARBI1_dom"/>
</dbReference>
<evidence type="ECO:0000313" key="9">
    <source>
        <dbReference type="EMBL" id="CAB3979551.1"/>
    </source>
</evidence>
<keyword evidence="4" id="KW-0540">Nuclease</keyword>
<name>A0A7D9HCR3_PARCT</name>
<evidence type="ECO:0000256" key="5">
    <source>
        <dbReference type="ARBA" id="ARBA00022723"/>
    </source>
</evidence>
<evidence type="ECO:0000313" key="10">
    <source>
        <dbReference type="Proteomes" id="UP001152795"/>
    </source>
</evidence>
<keyword evidence="7" id="KW-0539">Nucleus</keyword>
<accession>A0A7D9HCR3</accession>
<comment type="caution">
    <text evidence="9">The sequence shown here is derived from an EMBL/GenBank/DDBJ whole genome shotgun (WGS) entry which is preliminary data.</text>
</comment>
<dbReference type="GO" id="GO:0005634">
    <property type="term" value="C:nucleus"/>
    <property type="evidence" value="ECO:0007669"/>
    <property type="project" value="UniProtKB-SubCell"/>
</dbReference>